<evidence type="ECO:0000256" key="1">
    <source>
        <dbReference type="ARBA" id="ARBA00023016"/>
    </source>
</evidence>
<feature type="signal peptide" evidence="4">
    <location>
        <begin position="1"/>
        <end position="21"/>
    </location>
</feature>
<dbReference type="RefSeq" id="WP_131839742.1">
    <property type="nucleotide sequence ID" value="NZ_SLWB01000011.1"/>
</dbReference>
<keyword evidence="4" id="KW-0732">Signal</keyword>
<dbReference type="GO" id="GO:0005737">
    <property type="term" value="C:cytoplasm"/>
    <property type="evidence" value="ECO:0007669"/>
    <property type="project" value="TreeGrafter"/>
</dbReference>
<dbReference type="OrthoDB" id="9797664at2"/>
<dbReference type="PANTHER" id="PTHR48094">
    <property type="entry name" value="PROTEIN/NUCLEIC ACID DEGLYCASE DJ-1-RELATED"/>
    <property type="match status" value="1"/>
</dbReference>
<dbReference type="PANTHER" id="PTHR48094:SF11">
    <property type="entry name" value="GLUTATHIONE-INDEPENDENT GLYOXALASE HSP31-RELATED"/>
    <property type="match status" value="1"/>
</dbReference>
<dbReference type="CDD" id="cd03141">
    <property type="entry name" value="GATase1_Hsp31_like"/>
    <property type="match status" value="1"/>
</dbReference>
<protein>
    <submittedName>
        <fullName evidence="6">Putative intracellular protease/amidase</fullName>
    </submittedName>
</protein>
<dbReference type="AlphaFoldDB" id="A0A4V2RNW8"/>
<evidence type="ECO:0000313" key="7">
    <source>
        <dbReference type="Proteomes" id="UP000294830"/>
    </source>
</evidence>
<dbReference type="Pfam" id="PF01965">
    <property type="entry name" value="DJ-1_PfpI"/>
    <property type="match status" value="1"/>
</dbReference>
<evidence type="ECO:0000259" key="5">
    <source>
        <dbReference type="Pfam" id="PF01965"/>
    </source>
</evidence>
<dbReference type="GO" id="GO:0019172">
    <property type="term" value="F:glyoxalase III activity"/>
    <property type="evidence" value="ECO:0007669"/>
    <property type="project" value="TreeGrafter"/>
</dbReference>
<comment type="caution">
    <text evidence="6">The sequence shown here is derived from an EMBL/GenBank/DDBJ whole genome shotgun (WGS) entry which is preliminary data.</text>
</comment>
<dbReference type="EMBL" id="SLWB01000011">
    <property type="protein sequence ID" value="TCN65360.1"/>
    <property type="molecule type" value="Genomic_DNA"/>
</dbReference>
<feature type="chain" id="PRO_5020559306" evidence="4">
    <location>
        <begin position="22"/>
        <end position="256"/>
    </location>
</feature>
<reference evidence="6 7" key="1">
    <citation type="submission" date="2019-03" db="EMBL/GenBank/DDBJ databases">
        <title>Genomic Encyclopedia of Archaeal and Bacterial Type Strains, Phase II (KMG-II): from individual species to whole genera.</title>
        <authorList>
            <person name="Goeker M."/>
        </authorList>
    </citation>
    <scope>NUCLEOTIDE SEQUENCE [LARGE SCALE GENOMIC DNA]</scope>
    <source>
        <strain evidence="6 7">RL-C</strain>
    </source>
</reference>
<keyword evidence="7" id="KW-1185">Reference proteome</keyword>
<dbReference type="Proteomes" id="UP000294830">
    <property type="component" value="Unassembled WGS sequence"/>
</dbReference>
<keyword evidence="6" id="KW-0378">Hydrolase</keyword>
<gene>
    <name evidence="6" type="ORF">CLV25_11139</name>
</gene>
<proteinExistence type="inferred from homology"/>
<dbReference type="GO" id="GO:0006508">
    <property type="term" value="P:proteolysis"/>
    <property type="evidence" value="ECO:0007669"/>
    <property type="project" value="UniProtKB-KW"/>
</dbReference>
<evidence type="ECO:0000256" key="3">
    <source>
        <dbReference type="ARBA" id="ARBA00038493"/>
    </source>
</evidence>
<keyword evidence="1" id="KW-0346">Stress response</keyword>
<dbReference type="GO" id="GO:0019243">
    <property type="term" value="P:methylglyoxal catabolic process to D-lactate via S-lactoyl-glutathione"/>
    <property type="evidence" value="ECO:0007669"/>
    <property type="project" value="TreeGrafter"/>
</dbReference>
<dbReference type="InterPro" id="IPR002818">
    <property type="entry name" value="DJ-1/PfpI"/>
</dbReference>
<organism evidence="6 7">
    <name type="scientific">Acetobacteroides hydrogenigenes</name>
    <dbReference type="NCBI Taxonomy" id="979970"/>
    <lineage>
        <taxon>Bacteria</taxon>
        <taxon>Pseudomonadati</taxon>
        <taxon>Bacteroidota</taxon>
        <taxon>Bacteroidia</taxon>
        <taxon>Bacteroidales</taxon>
        <taxon>Rikenellaceae</taxon>
        <taxon>Acetobacteroides</taxon>
    </lineage>
</organism>
<accession>A0A4V2RNW8</accession>
<evidence type="ECO:0000256" key="4">
    <source>
        <dbReference type="SAM" id="SignalP"/>
    </source>
</evidence>
<name>A0A4V2RNW8_9BACT</name>
<keyword evidence="6" id="KW-0645">Protease</keyword>
<dbReference type="InterPro" id="IPR029062">
    <property type="entry name" value="Class_I_gatase-like"/>
</dbReference>
<dbReference type="SUPFAM" id="SSF52317">
    <property type="entry name" value="Class I glutamine amidotransferase-like"/>
    <property type="match status" value="1"/>
</dbReference>
<evidence type="ECO:0000313" key="6">
    <source>
        <dbReference type="EMBL" id="TCN65360.1"/>
    </source>
</evidence>
<dbReference type="GO" id="GO:0008233">
    <property type="term" value="F:peptidase activity"/>
    <property type="evidence" value="ECO:0007669"/>
    <property type="project" value="UniProtKB-KW"/>
</dbReference>
<sequence>MKRVFGFFVLAAMLLMTVNQADALSNRSKAAKGKVLFVVTSHSEKGSTGEKTGYYLSEVSHAWKVLVNAGYEIDFVSPKGGEAPVDGFDLSDPVNKAFWENATYKAKISNTLKPSEVKVRDYVAIYFAGGHGTMWDFADNKELQRLTRQIYEKNGVVGAVCHGPSGLVNVKLSNGKYLVEGKRVNSFTDAEEKALKMETVVPFMLETEMRKRGAKFENSEMWQPHVTVDGLLVTGQNPASAKGVALEMVKLLNGKK</sequence>
<feature type="domain" description="DJ-1/PfpI" evidence="5">
    <location>
        <begin position="57"/>
        <end position="250"/>
    </location>
</feature>
<comment type="similarity">
    <text evidence="3">Belongs to the peptidase C56 family. HSP31-like subfamily.</text>
</comment>
<dbReference type="InterPro" id="IPR050325">
    <property type="entry name" value="Prot/Nucl_acid_deglycase"/>
</dbReference>
<evidence type="ECO:0000256" key="2">
    <source>
        <dbReference type="ARBA" id="ARBA00023239"/>
    </source>
</evidence>
<dbReference type="Gene3D" id="3.40.50.880">
    <property type="match status" value="1"/>
</dbReference>
<keyword evidence="2" id="KW-0456">Lyase</keyword>